<dbReference type="AlphaFoldDB" id="A0A0D2CV21"/>
<dbReference type="VEuPathDB" id="FungiDB:PV07_00565"/>
<dbReference type="EMBL" id="KN847040">
    <property type="protein sequence ID" value="KIW33740.1"/>
    <property type="molecule type" value="Genomic_DNA"/>
</dbReference>
<keyword evidence="2" id="KW-1185">Reference proteome</keyword>
<proteinExistence type="predicted"/>
<dbReference type="GeneID" id="27339759"/>
<accession>A0A0D2CV21</accession>
<evidence type="ECO:0000313" key="1">
    <source>
        <dbReference type="EMBL" id="KIW33740.1"/>
    </source>
</evidence>
<gene>
    <name evidence="1" type="ORF">PV07_00565</name>
</gene>
<protein>
    <submittedName>
        <fullName evidence="1">Uncharacterized protein</fullName>
    </submittedName>
</protein>
<dbReference type="RefSeq" id="XP_016253956.1">
    <property type="nucleotide sequence ID" value="XM_016387028.1"/>
</dbReference>
<name>A0A0D2CV21_9EURO</name>
<dbReference type="Proteomes" id="UP000054466">
    <property type="component" value="Unassembled WGS sequence"/>
</dbReference>
<reference evidence="1 2" key="1">
    <citation type="submission" date="2015-01" db="EMBL/GenBank/DDBJ databases">
        <title>The Genome Sequence of Cladophialophora immunda CBS83496.</title>
        <authorList>
            <consortium name="The Broad Institute Genomics Platform"/>
            <person name="Cuomo C."/>
            <person name="de Hoog S."/>
            <person name="Gorbushina A."/>
            <person name="Stielow B."/>
            <person name="Teixiera M."/>
            <person name="Abouelleil A."/>
            <person name="Chapman S.B."/>
            <person name="Priest M."/>
            <person name="Young S.K."/>
            <person name="Wortman J."/>
            <person name="Nusbaum C."/>
            <person name="Birren B."/>
        </authorList>
    </citation>
    <scope>NUCLEOTIDE SEQUENCE [LARGE SCALE GENOMIC DNA]</scope>
    <source>
        <strain evidence="1 2">CBS 83496</strain>
    </source>
</reference>
<dbReference type="HOGENOM" id="CLU_2003670_0_0_1"/>
<organism evidence="1 2">
    <name type="scientific">Cladophialophora immunda</name>
    <dbReference type="NCBI Taxonomy" id="569365"/>
    <lineage>
        <taxon>Eukaryota</taxon>
        <taxon>Fungi</taxon>
        <taxon>Dikarya</taxon>
        <taxon>Ascomycota</taxon>
        <taxon>Pezizomycotina</taxon>
        <taxon>Eurotiomycetes</taxon>
        <taxon>Chaetothyriomycetidae</taxon>
        <taxon>Chaetothyriales</taxon>
        <taxon>Herpotrichiellaceae</taxon>
        <taxon>Cladophialophora</taxon>
    </lineage>
</organism>
<evidence type="ECO:0000313" key="2">
    <source>
        <dbReference type="Proteomes" id="UP000054466"/>
    </source>
</evidence>
<sequence>MQYRRIILEQRRKCSEDKDGKQQRGQELNPDWAVTGAATRTSLSLKAAVAPRRRSIFSRQGVALVPCRQSLDRRVKLQGIKDHASPIVRLPYSYAAWTSGFPPLCCRITHSKHLWLERSRCVCI</sequence>